<dbReference type="AlphaFoldDB" id="A0A409Y8P2"/>
<organism evidence="2 3">
    <name type="scientific">Panaeolus cyanescens</name>
    <dbReference type="NCBI Taxonomy" id="181874"/>
    <lineage>
        <taxon>Eukaryota</taxon>
        <taxon>Fungi</taxon>
        <taxon>Dikarya</taxon>
        <taxon>Basidiomycota</taxon>
        <taxon>Agaricomycotina</taxon>
        <taxon>Agaricomycetes</taxon>
        <taxon>Agaricomycetidae</taxon>
        <taxon>Agaricales</taxon>
        <taxon>Agaricineae</taxon>
        <taxon>Galeropsidaceae</taxon>
        <taxon>Panaeolus</taxon>
    </lineage>
</organism>
<dbReference type="OrthoDB" id="2585512at2759"/>
<feature type="compositionally biased region" description="Basic residues" evidence="1">
    <location>
        <begin position="482"/>
        <end position="499"/>
    </location>
</feature>
<proteinExistence type="predicted"/>
<dbReference type="EMBL" id="NHTK01001363">
    <property type="protein sequence ID" value="PPQ99304.1"/>
    <property type="molecule type" value="Genomic_DNA"/>
</dbReference>
<evidence type="ECO:0000313" key="2">
    <source>
        <dbReference type="EMBL" id="PPQ99304.1"/>
    </source>
</evidence>
<evidence type="ECO:0000313" key="3">
    <source>
        <dbReference type="Proteomes" id="UP000284842"/>
    </source>
</evidence>
<comment type="caution">
    <text evidence="2">The sequence shown here is derived from an EMBL/GenBank/DDBJ whole genome shotgun (WGS) entry which is preliminary data.</text>
</comment>
<reference evidence="2 3" key="1">
    <citation type="journal article" date="2018" name="Evol. Lett.">
        <title>Horizontal gene cluster transfer increased hallucinogenic mushroom diversity.</title>
        <authorList>
            <person name="Reynolds H.T."/>
            <person name="Vijayakumar V."/>
            <person name="Gluck-Thaler E."/>
            <person name="Korotkin H.B."/>
            <person name="Matheny P.B."/>
            <person name="Slot J.C."/>
        </authorList>
    </citation>
    <scope>NUCLEOTIDE SEQUENCE [LARGE SCALE GENOMIC DNA]</scope>
    <source>
        <strain evidence="2 3">2629</strain>
    </source>
</reference>
<name>A0A409Y8P2_9AGAR</name>
<gene>
    <name evidence="2" type="ORF">CVT24_009172</name>
</gene>
<dbReference type="Gene3D" id="3.80.10.10">
    <property type="entry name" value="Ribonuclease Inhibitor"/>
    <property type="match status" value="1"/>
</dbReference>
<sequence length="561" mass="62813">MQFLDLPVEILPEILTYVIKPHHLAAACLVNQTFRRFAVPLLYESIRIYSWHREGKAKVMLLFDTLARHGYLAMLVKRLEIRDFPKAITILDTDVLNHVLRGLKNCANLGACTWTRDGSLNSDILETLTHCSEIRELEFNGHNEGNYDPRLLLSFTKLNRISIIMPSGPVLAQLKPWLSVTGSTLRSLTLICKTTSLVTDSLIETLAPHLVNLEYLHLAGCPKVTEKGVWAAVSSNRFGLLGLGLEGLSNKFDMQALSGNCVSTGALDRLRSITLTINHQVNLQEWVDSVILLVSRSPVRLFQIYSTGVFFESPDVDQSGVYREDMQSMSELRAIVYRVGASIAGKVCSDKLAFAALMLSSKGRLSKLLALAKRLRTLHINYPVEASTEDVSPIMRPDEVLEIVRQCPSIVHVGCNTRVWQVSHKITHIENGEIISRPFLTGYESTEIPEQFLVGKAVYRSPILRHQTLLLRTYTTMFSSASRHRRAGAFRPRQRRHAHPTGATSAQAQQSSHEEEPEIPPMFYNCHHFNIMGGVFNNYGRIGTVIVNYHAQPPVVPSATA</sequence>
<protein>
    <submittedName>
        <fullName evidence="2">Uncharacterized protein</fullName>
    </submittedName>
</protein>
<dbReference type="Proteomes" id="UP000284842">
    <property type="component" value="Unassembled WGS sequence"/>
</dbReference>
<dbReference type="InParanoid" id="A0A409Y8P2"/>
<dbReference type="SUPFAM" id="SSF52047">
    <property type="entry name" value="RNI-like"/>
    <property type="match status" value="1"/>
</dbReference>
<evidence type="ECO:0000256" key="1">
    <source>
        <dbReference type="SAM" id="MobiDB-lite"/>
    </source>
</evidence>
<dbReference type="InterPro" id="IPR032675">
    <property type="entry name" value="LRR_dom_sf"/>
</dbReference>
<dbReference type="STRING" id="181874.A0A409Y8P2"/>
<accession>A0A409Y8P2</accession>
<feature type="region of interest" description="Disordered" evidence="1">
    <location>
        <begin position="482"/>
        <end position="519"/>
    </location>
</feature>
<feature type="compositionally biased region" description="Polar residues" evidence="1">
    <location>
        <begin position="502"/>
        <end position="511"/>
    </location>
</feature>
<keyword evidence="3" id="KW-1185">Reference proteome</keyword>